<accession>X1EFA3</accession>
<reference evidence="1" key="1">
    <citation type="journal article" date="2014" name="Front. Microbiol.">
        <title>High frequency of phylogenetically diverse reductive dehalogenase-homologous genes in deep subseafloor sedimentary metagenomes.</title>
        <authorList>
            <person name="Kawai M."/>
            <person name="Futagami T."/>
            <person name="Toyoda A."/>
            <person name="Takaki Y."/>
            <person name="Nishi S."/>
            <person name="Hori S."/>
            <person name="Arai W."/>
            <person name="Tsubouchi T."/>
            <person name="Morono Y."/>
            <person name="Uchiyama I."/>
            <person name="Ito T."/>
            <person name="Fujiyama A."/>
            <person name="Inagaki F."/>
            <person name="Takami H."/>
        </authorList>
    </citation>
    <scope>NUCLEOTIDE SEQUENCE</scope>
    <source>
        <strain evidence="1">Expedition CK06-06</strain>
    </source>
</reference>
<dbReference type="AlphaFoldDB" id="X1EFA3"/>
<comment type="caution">
    <text evidence="1">The sequence shown here is derived from an EMBL/GenBank/DDBJ whole genome shotgun (WGS) entry which is preliminary data.</text>
</comment>
<sequence length="132" mass="15687">MSYYKYADFKKACENDRDNVIPIDNVLENARNYFNLNTKSQLLDFIQNDGLENLTFINTKDWENNPNKNKPIKVDAYEFTSMYKLGYIAFMHNKKTNKWLIKSFHLSSNRNMTIYLAMEKAGLINKLEEEHE</sequence>
<protein>
    <submittedName>
        <fullName evidence="1">Uncharacterized protein</fullName>
    </submittedName>
</protein>
<evidence type="ECO:0000313" key="1">
    <source>
        <dbReference type="EMBL" id="GAH18995.1"/>
    </source>
</evidence>
<dbReference type="EMBL" id="BARU01001567">
    <property type="protein sequence ID" value="GAH18995.1"/>
    <property type="molecule type" value="Genomic_DNA"/>
</dbReference>
<proteinExistence type="predicted"/>
<gene>
    <name evidence="1" type="ORF">S03H2_04048</name>
</gene>
<name>X1EFA3_9ZZZZ</name>
<organism evidence="1">
    <name type="scientific">marine sediment metagenome</name>
    <dbReference type="NCBI Taxonomy" id="412755"/>
    <lineage>
        <taxon>unclassified sequences</taxon>
        <taxon>metagenomes</taxon>
        <taxon>ecological metagenomes</taxon>
    </lineage>
</organism>